<dbReference type="Gene3D" id="2.160.10.10">
    <property type="entry name" value="Hexapeptide repeat proteins"/>
    <property type="match status" value="1"/>
</dbReference>
<name>A0A369MEI5_EGGLN</name>
<dbReference type="EMBL" id="PPTU01000014">
    <property type="protein sequence ID" value="RDB69356.1"/>
    <property type="molecule type" value="Genomic_DNA"/>
</dbReference>
<protein>
    <submittedName>
        <fullName evidence="3">Acyltransferase</fullName>
    </submittedName>
</protein>
<dbReference type="InterPro" id="IPR051159">
    <property type="entry name" value="Hexapeptide_acetyltransf"/>
</dbReference>
<dbReference type="PANTHER" id="PTHR23416">
    <property type="entry name" value="SIALIC ACID SYNTHASE-RELATED"/>
    <property type="match status" value="1"/>
</dbReference>
<dbReference type="AlphaFoldDB" id="A0A369MEI5"/>
<keyword evidence="3" id="KW-0012">Acyltransferase</keyword>
<dbReference type="InterPro" id="IPR011004">
    <property type="entry name" value="Trimer_LpxA-like_sf"/>
</dbReference>
<evidence type="ECO:0000313" key="3">
    <source>
        <dbReference type="EMBL" id="RDB69356.1"/>
    </source>
</evidence>
<organism evidence="3 4">
    <name type="scientific">Eggerthella lenta</name>
    <name type="common">Eubacterium lentum</name>
    <dbReference type="NCBI Taxonomy" id="84112"/>
    <lineage>
        <taxon>Bacteria</taxon>
        <taxon>Bacillati</taxon>
        <taxon>Actinomycetota</taxon>
        <taxon>Coriobacteriia</taxon>
        <taxon>Eggerthellales</taxon>
        <taxon>Eggerthellaceae</taxon>
        <taxon>Eggerthella</taxon>
    </lineage>
</organism>
<gene>
    <name evidence="3" type="ORF">C1875_09710</name>
</gene>
<dbReference type="InterPro" id="IPR018357">
    <property type="entry name" value="Hexapep_transf_CS"/>
</dbReference>
<dbReference type="Proteomes" id="UP000253970">
    <property type="component" value="Unassembled WGS sequence"/>
</dbReference>
<keyword evidence="1 3" id="KW-0808">Transferase</keyword>
<dbReference type="Pfam" id="PF14602">
    <property type="entry name" value="Hexapep_2"/>
    <property type="match status" value="2"/>
</dbReference>
<dbReference type="GO" id="GO:0016746">
    <property type="term" value="F:acyltransferase activity"/>
    <property type="evidence" value="ECO:0007669"/>
    <property type="project" value="UniProtKB-KW"/>
</dbReference>
<evidence type="ECO:0000313" key="4">
    <source>
        <dbReference type="Proteomes" id="UP000253970"/>
    </source>
</evidence>
<keyword evidence="2" id="KW-0677">Repeat</keyword>
<dbReference type="PROSITE" id="PS00101">
    <property type="entry name" value="HEXAPEP_TRANSFERASES"/>
    <property type="match status" value="1"/>
</dbReference>
<comment type="caution">
    <text evidence="3">The sequence shown here is derived from an EMBL/GenBank/DDBJ whole genome shotgun (WGS) entry which is preliminary data.</text>
</comment>
<dbReference type="RefSeq" id="WP_114534152.1">
    <property type="nucleotide sequence ID" value="NZ_PPTU01000014.1"/>
</dbReference>
<evidence type="ECO:0000256" key="1">
    <source>
        <dbReference type="ARBA" id="ARBA00022679"/>
    </source>
</evidence>
<accession>A0A369MEI5</accession>
<evidence type="ECO:0000256" key="2">
    <source>
        <dbReference type="ARBA" id="ARBA00022737"/>
    </source>
</evidence>
<reference evidence="3 4" key="1">
    <citation type="journal article" date="2018" name="Elife">
        <title>Discovery and characterization of a prevalent human gut bacterial enzyme sufficient for the inactivation of a family of plant toxins.</title>
        <authorList>
            <person name="Koppel N."/>
            <person name="Bisanz J.E."/>
            <person name="Pandelia M.E."/>
            <person name="Turnbaugh P.J."/>
            <person name="Balskus E.P."/>
        </authorList>
    </citation>
    <scope>NUCLEOTIDE SEQUENCE [LARGE SCALE GENOMIC DNA]</scope>
    <source>
        <strain evidence="3 4">W1 BHI 6</strain>
    </source>
</reference>
<sequence>MAGIHNPVGTLLARIQGVRLGREVRFVGIPLIAKTRGSKMSIGSNCVVNSSFLSNLAGLYQRCILVARDGGELKIGENTGLSGATVYAKESIEIGRDCLIGANAKIFDTDFHPADPEERLANPNAGKRAPVRIGDNVFIGANSIVLKGVSIGSGSVIAAGSVVVKDIPSGVLAGGNPAKVIKEMP</sequence>
<dbReference type="InterPro" id="IPR001451">
    <property type="entry name" value="Hexapep"/>
</dbReference>
<dbReference type="SUPFAM" id="SSF51161">
    <property type="entry name" value="Trimeric LpxA-like enzymes"/>
    <property type="match status" value="1"/>
</dbReference>
<proteinExistence type="predicted"/>